<comment type="caution">
    <text evidence="2">The sequence shown here is derived from an EMBL/GenBank/DDBJ whole genome shotgun (WGS) entry which is preliminary data.</text>
</comment>
<evidence type="ECO:0000313" key="3">
    <source>
        <dbReference type="Proteomes" id="UP000253664"/>
    </source>
</evidence>
<feature type="region of interest" description="Disordered" evidence="1">
    <location>
        <begin position="544"/>
        <end position="609"/>
    </location>
</feature>
<evidence type="ECO:0000256" key="1">
    <source>
        <dbReference type="SAM" id="MobiDB-lite"/>
    </source>
</evidence>
<name>A0A367LNR4_9HYPO</name>
<reference evidence="2 3" key="1">
    <citation type="journal article" date="2015" name="BMC Genomics">
        <title>Insights from the genome of Ophiocordyceps polyrhachis-furcata to pathogenicity and host specificity in insect fungi.</title>
        <authorList>
            <person name="Wichadakul D."/>
            <person name="Kobmoo N."/>
            <person name="Ingsriswang S."/>
            <person name="Tangphatsornruang S."/>
            <person name="Chantasingh D."/>
            <person name="Luangsa-ard J.J."/>
            <person name="Eurwilaichitr L."/>
        </authorList>
    </citation>
    <scope>NUCLEOTIDE SEQUENCE [LARGE SCALE GENOMIC DNA]</scope>
    <source>
        <strain evidence="2 3">BCC 54312</strain>
    </source>
</reference>
<evidence type="ECO:0000313" key="2">
    <source>
        <dbReference type="EMBL" id="RCI16076.1"/>
    </source>
</evidence>
<protein>
    <submittedName>
        <fullName evidence="2">Uncharacterized protein</fullName>
    </submittedName>
</protein>
<dbReference type="EMBL" id="LKCN02000001">
    <property type="protein sequence ID" value="RCI16076.1"/>
    <property type="molecule type" value="Genomic_DNA"/>
</dbReference>
<feature type="non-terminal residue" evidence="2">
    <location>
        <position position="739"/>
    </location>
</feature>
<accession>A0A367LNR4</accession>
<proteinExistence type="predicted"/>
<dbReference type="AlphaFoldDB" id="A0A367LNR4"/>
<feature type="region of interest" description="Disordered" evidence="1">
    <location>
        <begin position="186"/>
        <end position="214"/>
    </location>
</feature>
<feature type="compositionally biased region" description="Basic and acidic residues" evidence="1">
    <location>
        <begin position="544"/>
        <end position="570"/>
    </location>
</feature>
<keyword evidence="3" id="KW-1185">Reference proteome</keyword>
<sequence length="739" mass="83246">MAWHDMTLNERDMSREGLDGLRQRPQCLGSLIISLIESQLESLPAGMNEYNRRSLLGGDKAENHPHNNYVPGRGRVVQQNPPFSLHLLRSNLHIRSYSFLWHTLPTLHHLGDNLHTLSHLLFSPLLFHQNMSLKLYVTTLILSLALTGSVSAADGTKLIEIRGSSEEYEKAFKSLLAKTQLKATWERGKGPSSSEKREWKQDSCDSSDDPEDRRGEELFFDSIEPQEGCWAKLLENQSLLPKELSDRPPKVEFEIIKTEQPGTRVSNGGTVSVRDSNVTFNKVTQGWNAGISLVFGSLIPLTTLDILHAGHSSTWESGQSVIKAVDHKDTCPRGWECHFETWTLMATYTGTCAPHVLFQPRCDPPEAFEPCPAFRDYARSKSPNNNNRNITWPQAPTPWDEKRDGGKYKCRTWYNTAYEHCKAVDDLHTDCQLRLPALDSSGTGLWTSNHFVMTNVLQAAEDLSKEAKDAPEAVEAHSQHQCVWKLANGHYYYEVTDGYVFKQQDGKWTSEIQPLAQFKPPKVSDQLRSSADCSCDTLMDLRRDAGVDQDTPTKCHGDRSRRGARSDRHRPASRQGNGKNGPMKPTKKPDEPVLSSESRSPAESRGMIIHDPPEGLVEELKKHPGIQVSTVQRQEGLKAAASTKNSPDSMFPWRTRWLSRSACWDAKGPSLVVILNSSETSKCQVAQLFRVRKLPTHLQRQSRKMLESRKTSDDVETHCMDGWRDGDVGSNFRLREGFG</sequence>
<feature type="compositionally biased region" description="Basic and acidic residues" evidence="1">
    <location>
        <begin position="186"/>
        <end position="203"/>
    </location>
</feature>
<dbReference type="Proteomes" id="UP000253664">
    <property type="component" value="Unassembled WGS sequence"/>
</dbReference>
<gene>
    <name evidence="2" type="ORF">L249_3061</name>
</gene>
<organism evidence="2 3">
    <name type="scientific">Ophiocordyceps polyrhachis-furcata BCC 54312</name>
    <dbReference type="NCBI Taxonomy" id="1330021"/>
    <lineage>
        <taxon>Eukaryota</taxon>
        <taxon>Fungi</taxon>
        <taxon>Dikarya</taxon>
        <taxon>Ascomycota</taxon>
        <taxon>Pezizomycotina</taxon>
        <taxon>Sordariomycetes</taxon>
        <taxon>Hypocreomycetidae</taxon>
        <taxon>Hypocreales</taxon>
        <taxon>Ophiocordycipitaceae</taxon>
        <taxon>Ophiocordyceps</taxon>
    </lineage>
</organism>